<sequence>MPATQYKPVLIIGGSGIVGARAARTLRRLQPELPITIGGRDLAKAEAVAREIGGADAAAIDLDRPDLGQPDRDFGAVAVFVKDATLNSLRAAQARGIPYVSASSGVFEIGPEVAQAIHRPTAPVLLASHWLAGAAVFPALHFGRAYRRIDEIRIGVLLDEQDMGGPAAAADYDRIVTATSRVQVLQDGQWRWIGGEDAAATYRSVDGVVLPAQAYSPMDVVSLAAATGARSIRLDLAYAQSASRRRGEPFSTEIAIEMAG</sequence>
<evidence type="ECO:0000313" key="1">
    <source>
        <dbReference type="EMBL" id="KGM30335.1"/>
    </source>
</evidence>
<name>A0A0A0CX48_9PROT</name>
<protein>
    <submittedName>
        <fullName evidence="1">Saccharopine dehydrogenase</fullName>
    </submittedName>
</protein>
<dbReference type="AlphaFoldDB" id="A0A0A0CX48"/>
<dbReference type="Proteomes" id="UP000029995">
    <property type="component" value="Unassembled WGS sequence"/>
</dbReference>
<proteinExistence type="predicted"/>
<dbReference type="EMBL" id="JANX01000894">
    <property type="protein sequence ID" value="KGM30335.1"/>
    <property type="molecule type" value="Genomic_DNA"/>
</dbReference>
<reference evidence="1 2" key="1">
    <citation type="submission" date="2014-01" db="EMBL/GenBank/DDBJ databases">
        <title>Genome sequence determination for a cystic fibrosis isolate, Inquilinus limosus.</title>
        <authorList>
            <person name="Pino M."/>
            <person name="Di Conza J."/>
            <person name="Gutkind G."/>
        </authorList>
    </citation>
    <scope>NUCLEOTIDE SEQUENCE [LARGE SCALE GENOMIC DNA]</scope>
    <source>
        <strain evidence="1 2">MP06</strain>
    </source>
</reference>
<comment type="caution">
    <text evidence="1">The sequence shown here is derived from an EMBL/GenBank/DDBJ whole genome shotgun (WGS) entry which is preliminary data.</text>
</comment>
<dbReference type="SUPFAM" id="SSF51735">
    <property type="entry name" value="NAD(P)-binding Rossmann-fold domains"/>
    <property type="match status" value="1"/>
</dbReference>
<dbReference type="InterPro" id="IPR036291">
    <property type="entry name" value="NAD(P)-bd_dom_sf"/>
</dbReference>
<evidence type="ECO:0000313" key="2">
    <source>
        <dbReference type="Proteomes" id="UP000029995"/>
    </source>
</evidence>
<organism evidence="1 2">
    <name type="scientific">Inquilinus limosus MP06</name>
    <dbReference type="NCBI Taxonomy" id="1398085"/>
    <lineage>
        <taxon>Bacteria</taxon>
        <taxon>Pseudomonadati</taxon>
        <taxon>Pseudomonadota</taxon>
        <taxon>Alphaproteobacteria</taxon>
        <taxon>Rhodospirillales</taxon>
        <taxon>Rhodospirillaceae</taxon>
        <taxon>Inquilinus</taxon>
    </lineage>
</organism>
<gene>
    <name evidence="1" type="ORF">P409_33675</name>
</gene>
<accession>A0A0A0CX48</accession>
<dbReference type="RefSeq" id="WP_034848958.1">
    <property type="nucleotide sequence ID" value="NZ_JANX01000894.1"/>
</dbReference>
<dbReference type="Gene3D" id="3.40.50.720">
    <property type="entry name" value="NAD(P)-binding Rossmann-like Domain"/>
    <property type="match status" value="1"/>
</dbReference>
<dbReference type="OrthoDB" id="3518805at2"/>
<feature type="non-terminal residue" evidence="1">
    <location>
        <position position="260"/>
    </location>
</feature>